<dbReference type="KEGG" id="dya:Dyak_GE17333"/>
<evidence type="ECO:0008006" key="3">
    <source>
        <dbReference type="Google" id="ProtNLM"/>
    </source>
</evidence>
<evidence type="ECO:0000313" key="2">
    <source>
        <dbReference type="Proteomes" id="UP000002282"/>
    </source>
</evidence>
<reference evidence="1 2" key="2">
    <citation type="journal article" date="2007" name="PLoS Biol.">
        <title>Principles of genome evolution in the Drosophila melanogaster species group.</title>
        <authorList>
            <person name="Ranz J.M."/>
            <person name="Maurin D."/>
            <person name="Chan Y.S."/>
            <person name="von Grotthuss M."/>
            <person name="Hillier L.W."/>
            <person name="Roote J."/>
            <person name="Ashburner M."/>
            <person name="Bergman C.M."/>
        </authorList>
    </citation>
    <scope>NUCLEOTIDE SEQUENCE [LARGE SCALE GENOMIC DNA]</scope>
    <source>
        <strain evidence="2">Tai18E2 / Tucson 14021-0261.01</strain>
    </source>
</reference>
<dbReference type="OMA" id="AVYCQFI"/>
<evidence type="ECO:0000313" key="1">
    <source>
        <dbReference type="EMBL" id="EDX02043.1"/>
    </source>
</evidence>
<organism evidence="1 2">
    <name type="scientific">Drosophila yakuba</name>
    <name type="common">Fruit fly</name>
    <dbReference type="NCBI Taxonomy" id="7245"/>
    <lineage>
        <taxon>Eukaryota</taxon>
        <taxon>Metazoa</taxon>
        <taxon>Ecdysozoa</taxon>
        <taxon>Arthropoda</taxon>
        <taxon>Hexapoda</taxon>
        <taxon>Insecta</taxon>
        <taxon>Pterygota</taxon>
        <taxon>Neoptera</taxon>
        <taxon>Endopterygota</taxon>
        <taxon>Diptera</taxon>
        <taxon>Brachycera</taxon>
        <taxon>Muscomorpha</taxon>
        <taxon>Ephydroidea</taxon>
        <taxon>Drosophilidae</taxon>
        <taxon>Drosophila</taxon>
        <taxon>Sophophora</taxon>
    </lineage>
</organism>
<accession>B4PYW5</accession>
<dbReference type="OrthoDB" id="7870141at2759"/>
<keyword evidence="2" id="KW-1185">Reference proteome</keyword>
<dbReference type="Gene3D" id="1.10.418.10">
    <property type="entry name" value="Calponin-like domain"/>
    <property type="match status" value="1"/>
</dbReference>
<reference evidence="1 2" key="1">
    <citation type="journal article" date="2007" name="Nature">
        <title>Evolution of genes and genomes on the Drosophila phylogeny.</title>
        <authorList>
            <consortium name="Drosophila 12 Genomes Consortium"/>
            <person name="Clark A.G."/>
            <person name="Eisen M.B."/>
            <person name="Smith D.R."/>
            <person name="Bergman C.M."/>
            <person name="Oliver B."/>
            <person name="Markow T.A."/>
            <person name="Kaufman T.C."/>
            <person name="Kellis M."/>
            <person name="Gelbart W."/>
            <person name="Iyer V.N."/>
            <person name="Pollard D.A."/>
            <person name="Sackton T.B."/>
            <person name="Larracuente A.M."/>
            <person name="Singh N.D."/>
            <person name="Abad J.P."/>
            <person name="Abt D.N."/>
            <person name="Adryan B."/>
            <person name="Aguade M."/>
            <person name="Akashi H."/>
            <person name="Anderson W.W."/>
            <person name="Aquadro C.F."/>
            <person name="Ardell D.H."/>
            <person name="Arguello R."/>
            <person name="Artieri C.G."/>
            <person name="Barbash D.A."/>
            <person name="Barker D."/>
            <person name="Barsanti P."/>
            <person name="Batterham P."/>
            <person name="Batzoglou S."/>
            <person name="Begun D."/>
            <person name="Bhutkar A."/>
            <person name="Blanco E."/>
            <person name="Bosak S.A."/>
            <person name="Bradley R.K."/>
            <person name="Brand A.D."/>
            <person name="Brent M.R."/>
            <person name="Brooks A.N."/>
            <person name="Brown R.H."/>
            <person name="Butlin R.K."/>
            <person name="Caggese C."/>
            <person name="Calvi B.R."/>
            <person name="Bernardo de Carvalho A."/>
            <person name="Caspi A."/>
            <person name="Castrezana S."/>
            <person name="Celniker S.E."/>
            <person name="Chang J.L."/>
            <person name="Chapple C."/>
            <person name="Chatterji S."/>
            <person name="Chinwalla A."/>
            <person name="Civetta A."/>
            <person name="Clifton S.W."/>
            <person name="Comeron J.M."/>
            <person name="Costello J.C."/>
            <person name="Coyne J.A."/>
            <person name="Daub J."/>
            <person name="David R.G."/>
            <person name="Delcher A.L."/>
            <person name="Delehaunty K."/>
            <person name="Do C.B."/>
            <person name="Ebling H."/>
            <person name="Edwards K."/>
            <person name="Eickbush T."/>
            <person name="Evans J.D."/>
            <person name="Filipski A."/>
            <person name="Findeiss S."/>
            <person name="Freyhult E."/>
            <person name="Fulton L."/>
            <person name="Fulton R."/>
            <person name="Garcia A.C."/>
            <person name="Gardiner A."/>
            <person name="Garfield D.A."/>
            <person name="Garvin B.E."/>
            <person name="Gibson G."/>
            <person name="Gilbert D."/>
            <person name="Gnerre S."/>
            <person name="Godfrey J."/>
            <person name="Good R."/>
            <person name="Gotea V."/>
            <person name="Gravely B."/>
            <person name="Greenberg A.J."/>
            <person name="Griffiths-Jones S."/>
            <person name="Gross S."/>
            <person name="Guigo R."/>
            <person name="Gustafson E.A."/>
            <person name="Haerty W."/>
            <person name="Hahn M.W."/>
            <person name="Halligan D.L."/>
            <person name="Halpern A.L."/>
            <person name="Halter G.M."/>
            <person name="Han M.V."/>
            <person name="Heger A."/>
            <person name="Hillier L."/>
            <person name="Hinrichs A.S."/>
            <person name="Holmes I."/>
            <person name="Hoskins R.A."/>
            <person name="Hubisz M.J."/>
            <person name="Hultmark D."/>
            <person name="Huntley M.A."/>
            <person name="Jaffe D.B."/>
            <person name="Jagadeeshan S."/>
            <person name="Jeck W.R."/>
            <person name="Johnson J."/>
            <person name="Jones C.D."/>
            <person name="Jordan W.C."/>
            <person name="Karpen G.H."/>
            <person name="Kataoka E."/>
            <person name="Keightley P.D."/>
            <person name="Kheradpour P."/>
            <person name="Kirkness E.F."/>
            <person name="Koerich L.B."/>
            <person name="Kristiansen K."/>
            <person name="Kudrna D."/>
            <person name="Kulathinal R.J."/>
            <person name="Kumar S."/>
            <person name="Kwok R."/>
            <person name="Lander E."/>
            <person name="Langley C.H."/>
            <person name="Lapoint R."/>
            <person name="Lazzaro B.P."/>
            <person name="Lee S.J."/>
            <person name="Levesque L."/>
            <person name="Li R."/>
            <person name="Lin C.F."/>
            <person name="Lin M.F."/>
            <person name="Lindblad-Toh K."/>
            <person name="Llopart A."/>
            <person name="Long M."/>
            <person name="Low L."/>
            <person name="Lozovsky E."/>
            <person name="Lu J."/>
            <person name="Luo M."/>
            <person name="Machado C.A."/>
            <person name="Makalowski W."/>
            <person name="Marzo M."/>
            <person name="Matsuda M."/>
            <person name="Matzkin L."/>
            <person name="McAllister B."/>
            <person name="McBride C.S."/>
            <person name="McKernan B."/>
            <person name="McKernan K."/>
            <person name="Mendez-Lago M."/>
            <person name="Minx P."/>
            <person name="Mollenhauer M.U."/>
            <person name="Montooth K."/>
            <person name="Mount S.M."/>
            <person name="Mu X."/>
            <person name="Myers E."/>
            <person name="Negre B."/>
            <person name="Newfeld S."/>
            <person name="Nielsen R."/>
            <person name="Noor M.A."/>
            <person name="O'Grady P."/>
            <person name="Pachter L."/>
            <person name="Papaceit M."/>
            <person name="Parisi M.J."/>
            <person name="Parisi M."/>
            <person name="Parts L."/>
            <person name="Pedersen J.S."/>
            <person name="Pesole G."/>
            <person name="Phillippy A.M."/>
            <person name="Ponting C.P."/>
            <person name="Pop M."/>
            <person name="Porcelli D."/>
            <person name="Powell J.R."/>
            <person name="Prohaska S."/>
            <person name="Pruitt K."/>
            <person name="Puig M."/>
            <person name="Quesneville H."/>
            <person name="Ram K.R."/>
            <person name="Rand D."/>
            <person name="Rasmussen M.D."/>
            <person name="Reed L.K."/>
            <person name="Reenan R."/>
            <person name="Reily A."/>
            <person name="Remington K.A."/>
            <person name="Rieger T.T."/>
            <person name="Ritchie M.G."/>
            <person name="Robin C."/>
            <person name="Rogers Y.H."/>
            <person name="Rohde C."/>
            <person name="Rozas J."/>
            <person name="Rubenfield M.J."/>
            <person name="Ruiz A."/>
            <person name="Russo S."/>
            <person name="Salzberg S.L."/>
            <person name="Sanchez-Gracia A."/>
            <person name="Saranga D.J."/>
            <person name="Sato H."/>
            <person name="Schaeffer S.W."/>
            <person name="Schatz M.C."/>
            <person name="Schlenke T."/>
            <person name="Schwartz R."/>
            <person name="Segarra C."/>
            <person name="Singh R.S."/>
            <person name="Sirot L."/>
            <person name="Sirota M."/>
            <person name="Sisneros N.B."/>
            <person name="Smith C.D."/>
            <person name="Smith T.F."/>
            <person name="Spieth J."/>
            <person name="Stage D.E."/>
            <person name="Stark A."/>
            <person name="Stephan W."/>
            <person name="Strausberg R.L."/>
            <person name="Strempel S."/>
            <person name="Sturgill D."/>
            <person name="Sutton G."/>
            <person name="Sutton G.G."/>
            <person name="Tao W."/>
            <person name="Teichmann S."/>
            <person name="Tobari Y.N."/>
            <person name="Tomimura Y."/>
            <person name="Tsolas J.M."/>
            <person name="Valente V.L."/>
            <person name="Venter E."/>
            <person name="Venter J.C."/>
            <person name="Vicario S."/>
            <person name="Vieira F.G."/>
            <person name="Vilella A.J."/>
            <person name="Villasante A."/>
            <person name="Walenz B."/>
            <person name="Wang J."/>
            <person name="Wasserman M."/>
            <person name="Watts T."/>
            <person name="Wilson D."/>
            <person name="Wilson R.K."/>
            <person name="Wing R.A."/>
            <person name="Wolfner M.F."/>
            <person name="Wong A."/>
            <person name="Wong G.K."/>
            <person name="Wu C.I."/>
            <person name="Wu G."/>
            <person name="Yamamoto D."/>
            <person name="Yang H.P."/>
            <person name="Yang S.P."/>
            <person name="Yorke J.A."/>
            <person name="Yoshida K."/>
            <person name="Zdobnov E."/>
            <person name="Zhang P."/>
            <person name="Zhang Y."/>
            <person name="Zimin A.V."/>
            <person name="Baldwin J."/>
            <person name="Abdouelleil A."/>
            <person name="Abdulkadir J."/>
            <person name="Abebe A."/>
            <person name="Abera B."/>
            <person name="Abreu J."/>
            <person name="Acer S.C."/>
            <person name="Aftuck L."/>
            <person name="Alexander A."/>
            <person name="An P."/>
            <person name="Anderson E."/>
            <person name="Anderson S."/>
            <person name="Arachi H."/>
            <person name="Azer M."/>
            <person name="Bachantsang P."/>
            <person name="Barry A."/>
            <person name="Bayul T."/>
            <person name="Berlin A."/>
            <person name="Bessette D."/>
            <person name="Bloom T."/>
            <person name="Blye J."/>
            <person name="Boguslavskiy L."/>
            <person name="Bonnet C."/>
            <person name="Boukhgalter B."/>
            <person name="Bourzgui I."/>
            <person name="Brown A."/>
            <person name="Cahill P."/>
            <person name="Channer S."/>
            <person name="Cheshatsang Y."/>
            <person name="Chuda L."/>
            <person name="Citroen M."/>
            <person name="Collymore A."/>
            <person name="Cooke P."/>
            <person name="Costello M."/>
            <person name="D'Aco K."/>
            <person name="Daza R."/>
            <person name="De Haan G."/>
            <person name="DeGray S."/>
            <person name="DeMaso C."/>
            <person name="Dhargay N."/>
            <person name="Dooley K."/>
            <person name="Dooley E."/>
            <person name="Doricent M."/>
            <person name="Dorje P."/>
            <person name="Dorjee K."/>
            <person name="Dupes A."/>
            <person name="Elong R."/>
            <person name="Falk J."/>
            <person name="Farina A."/>
            <person name="Faro S."/>
            <person name="Ferguson D."/>
            <person name="Fisher S."/>
            <person name="Foley C.D."/>
            <person name="Franke A."/>
            <person name="Friedrich D."/>
            <person name="Gadbois L."/>
            <person name="Gearin G."/>
            <person name="Gearin C.R."/>
            <person name="Giannoukos G."/>
            <person name="Goode T."/>
            <person name="Graham J."/>
            <person name="Grandbois E."/>
            <person name="Grewal S."/>
            <person name="Gyaltsen K."/>
            <person name="Hafez N."/>
            <person name="Hagos B."/>
            <person name="Hall J."/>
            <person name="Henson C."/>
            <person name="Hollinger A."/>
            <person name="Honan T."/>
            <person name="Huard M.D."/>
            <person name="Hughes L."/>
            <person name="Hurhula B."/>
            <person name="Husby M.E."/>
            <person name="Kamat A."/>
            <person name="Kanga B."/>
            <person name="Kashin S."/>
            <person name="Khazanovich D."/>
            <person name="Kisner P."/>
            <person name="Lance K."/>
            <person name="Lara M."/>
            <person name="Lee W."/>
            <person name="Lennon N."/>
            <person name="Letendre F."/>
            <person name="LeVine R."/>
            <person name="Lipovsky A."/>
            <person name="Liu X."/>
            <person name="Liu J."/>
            <person name="Liu S."/>
            <person name="Lokyitsang T."/>
            <person name="Lokyitsang Y."/>
            <person name="Lubonja R."/>
            <person name="Lui A."/>
            <person name="MacDonald P."/>
            <person name="Magnisalis V."/>
            <person name="Maru K."/>
            <person name="Matthews C."/>
            <person name="McCusker W."/>
            <person name="McDonough S."/>
            <person name="Mehta T."/>
            <person name="Meldrim J."/>
            <person name="Meneus L."/>
            <person name="Mihai O."/>
            <person name="Mihalev A."/>
            <person name="Mihova T."/>
            <person name="Mittelman R."/>
            <person name="Mlenga V."/>
            <person name="Montmayeur A."/>
            <person name="Mulrain L."/>
            <person name="Navidi A."/>
            <person name="Naylor J."/>
            <person name="Negash T."/>
            <person name="Nguyen T."/>
            <person name="Nguyen N."/>
            <person name="Nicol R."/>
            <person name="Norbu C."/>
            <person name="Norbu N."/>
            <person name="Novod N."/>
            <person name="O'Neill B."/>
            <person name="Osman S."/>
            <person name="Markiewicz E."/>
            <person name="Oyono O.L."/>
            <person name="Patti C."/>
            <person name="Phunkhang P."/>
            <person name="Pierre F."/>
            <person name="Priest M."/>
            <person name="Raghuraman S."/>
            <person name="Rege F."/>
            <person name="Reyes R."/>
            <person name="Rise C."/>
            <person name="Rogov P."/>
            <person name="Ross K."/>
            <person name="Ryan E."/>
            <person name="Settipalli S."/>
            <person name="Shea T."/>
            <person name="Sherpa N."/>
            <person name="Shi L."/>
            <person name="Shih D."/>
            <person name="Sparrow T."/>
            <person name="Spaulding J."/>
            <person name="Stalker J."/>
            <person name="Stange-Thomann N."/>
            <person name="Stavropoulos S."/>
            <person name="Stone C."/>
            <person name="Strader C."/>
            <person name="Tesfaye S."/>
            <person name="Thomson T."/>
            <person name="Thoulutsang Y."/>
            <person name="Thoulutsang D."/>
            <person name="Topham K."/>
            <person name="Topping I."/>
            <person name="Tsamla T."/>
            <person name="Vassiliev H."/>
            <person name="Vo A."/>
            <person name="Wangchuk T."/>
            <person name="Wangdi T."/>
            <person name="Weiand M."/>
            <person name="Wilkinson J."/>
            <person name="Wilson A."/>
            <person name="Yadav S."/>
            <person name="Young G."/>
            <person name="Yu Q."/>
            <person name="Zembek L."/>
            <person name="Zhong D."/>
            <person name="Zimmer A."/>
            <person name="Zwirko Z."/>
            <person name="Jaffe D.B."/>
            <person name="Alvarez P."/>
            <person name="Brockman W."/>
            <person name="Butler J."/>
            <person name="Chin C."/>
            <person name="Gnerre S."/>
            <person name="Grabherr M."/>
            <person name="Kleber M."/>
            <person name="Mauceli E."/>
            <person name="MacCallum I."/>
        </authorList>
    </citation>
    <scope>NUCLEOTIDE SEQUENCE [LARGE SCALE GENOMIC DNA]</scope>
    <source>
        <strain evidence="2">Tai18E2 / Tucson 14021-0261.01</strain>
    </source>
</reference>
<dbReference type="SUPFAM" id="SSF47576">
    <property type="entry name" value="Calponin-homology domain, CH-domain"/>
    <property type="match status" value="1"/>
</dbReference>
<proteinExistence type="predicted"/>
<dbReference type="Proteomes" id="UP000002282">
    <property type="component" value="Chromosome X"/>
</dbReference>
<dbReference type="InterPro" id="IPR036872">
    <property type="entry name" value="CH_dom_sf"/>
</dbReference>
<dbReference type="HOGENOM" id="CLU_1355945_0_0_1"/>
<dbReference type="InterPro" id="IPR027328">
    <property type="entry name" value="MAPRE"/>
</dbReference>
<name>B4PYW5_DROYA</name>
<dbReference type="GO" id="GO:0008017">
    <property type="term" value="F:microtubule binding"/>
    <property type="evidence" value="ECO:0007669"/>
    <property type="project" value="InterPro"/>
</dbReference>
<gene>
    <name evidence="1" type="primary">Dyak\GE17333</name>
    <name evidence="1" type="synonym">dyak_GLEANR_18672</name>
    <name evidence="1" type="synonym">GE17333</name>
    <name evidence="1" type="ORF">Dyak_GE17333</name>
</gene>
<protein>
    <recommendedName>
        <fullName evidence="3">Calponin-homology (CH) domain-containing protein</fullName>
    </recommendedName>
</protein>
<dbReference type="eggNOG" id="KOG3000">
    <property type="taxonomic scope" value="Eukaryota"/>
</dbReference>
<sequence>MLIVQLTPLEKAYMKCSALIRKWVNSSLSANIHCIEELATGAVYCQFIDMVFEGAMPLEDVIFESNRLIDFRQNLLLLKKVIDELQIPLLVPVESLVWCDFDANLQFAADFYDAFQDFSAAHPERVKNYNPLAARNYQNFSLTAPTFVSRGTDVPNLDELDPPVEDNTNVQTCPHEGLIKIMENDDGRYSFGNDKKPLETDV</sequence>
<dbReference type="AlphaFoldDB" id="B4PYW5"/>
<dbReference type="EMBL" id="CM000162">
    <property type="protein sequence ID" value="EDX02043.1"/>
    <property type="molecule type" value="Genomic_DNA"/>
</dbReference>
<dbReference type="PANTHER" id="PTHR10623">
    <property type="entry name" value="MICROTUBULE-ASSOCIATED PROTEIN RP/EB FAMILY MEMBER"/>
    <property type="match status" value="1"/>
</dbReference>
<dbReference type="PhylomeDB" id="B4PYW5"/>